<feature type="transmembrane region" description="Helical" evidence="1">
    <location>
        <begin position="111"/>
        <end position="141"/>
    </location>
</feature>
<proteinExistence type="predicted"/>
<feature type="transmembrane region" description="Helical" evidence="1">
    <location>
        <begin position="153"/>
        <end position="174"/>
    </location>
</feature>
<reference evidence="2" key="1">
    <citation type="submission" date="2022-06" db="EMBL/GenBank/DDBJ databases">
        <title>Genome sequence of Phormidium yuhuli AB48 isolated from an industrial photobioreactor environment.</title>
        <authorList>
            <person name="Qiu Y."/>
            <person name="Noonan A.J.C."/>
            <person name="Dofher K."/>
            <person name="Koch M."/>
            <person name="Kieft B."/>
            <person name="Lin X."/>
            <person name="Ziels R.M."/>
            <person name="Hallam S.J."/>
        </authorList>
    </citation>
    <scope>NUCLEOTIDE SEQUENCE</scope>
    <source>
        <strain evidence="2">AB48</strain>
    </source>
</reference>
<keyword evidence="1" id="KW-0812">Transmembrane</keyword>
<sequence>MSDQSPYEQLGVTEDASFDEIQAARSRLIGLNDDRQAVERIEMAYDAVLMDRLRLRQEGKIKVPEGIRFPERVMSPPPKSLPEPPSNRMPEWLQGAIDTPSQSDILLPAGIFAALSVLSAISAAYVPICLALGAGASLYFLNRKEKRFGRAVLFTLVGVVVGVLLGGQLATLLGSQLDPQIIAAWITFFLLWLSSSYLR</sequence>
<keyword evidence="3" id="KW-1185">Reference proteome</keyword>
<name>A0ABY5AV02_9CYAN</name>
<keyword evidence="1" id="KW-1133">Transmembrane helix</keyword>
<dbReference type="InterPro" id="IPR021788">
    <property type="entry name" value="CPP1-like"/>
</dbReference>
<evidence type="ECO:0000313" key="2">
    <source>
        <dbReference type="EMBL" id="USR92156.1"/>
    </source>
</evidence>
<accession>A0ABY5AV02</accession>
<keyword evidence="1" id="KW-0472">Membrane</keyword>
<evidence type="ECO:0000256" key="1">
    <source>
        <dbReference type="SAM" id="Phobius"/>
    </source>
</evidence>
<organism evidence="2 3">
    <name type="scientific">Phormidium yuhuli AB48</name>
    <dbReference type="NCBI Taxonomy" id="2940671"/>
    <lineage>
        <taxon>Bacteria</taxon>
        <taxon>Bacillati</taxon>
        <taxon>Cyanobacteriota</taxon>
        <taxon>Cyanophyceae</taxon>
        <taxon>Oscillatoriophycideae</taxon>
        <taxon>Oscillatoriales</taxon>
        <taxon>Oscillatoriaceae</taxon>
        <taxon>Phormidium</taxon>
        <taxon>Phormidium yuhuli</taxon>
    </lineage>
</organism>
<evidence type="ECO:0000313" key="3">
    <source>
        <dbReference type="Proteomes" id="UP001056708"/>
    </source>
</evidence>
<gene>
    <name evidence="2" type="ORF">NEA10_05370</name>
</gene>
<dbReference type="EMBL" id="CP098611">
    <property type="protein sequence ID" value="USR92156.1"/>
    <property type="molecule type" value="Genomic_DNA"/>
</dbReference>
<feature type="transmembrane region" description="Helical" evidence="1">
    <location>
        <begin position="180"/>
        <end position="198"/>
    </location>
</feature>
<protein>
    <submittedName>
        <fullName evidence="2">CPP1-like family protein</fullName>
    </submittedName>
</protein>
<dbReference type="PANTHER" id="PTHR33372">
    <property type="match status" value="1"/>
</dbReference>
<dbReference type="Pfam" id="PF11833">
    <property type="entry name" value="CPP1-like"/>
    <property type="match status" value="1"/>
</dbReference>
<dbReference type="PANTHER" id="PTHR33372:SF2">
    <property type="entry name" value="PROTEIN CHAPERONE-LIKE PROTEIN OF POR1, CHLOROPLASTIC"/>
    <property type="match status" value="1"/>
</dbReference>
<dbReference type="RefSeq" id="WP_252664228.1">
    <property type="nucleotide sequence ID" value="NZ_CP098611.1"/>
</dbReference>
<dbReference type="Proteomes" id="UP001056708">
    <property type="component" value="Chromosome"/>
</dbReference>